<gene>
    <name evidence="19" type="ORF">CWE10_07345</name>
</gene>
<evidence type="ECO:0000256" key="4">
    <source>
        <dbReference type="ARBA" id="ARBA00018672"/>
    </source>
</evidence>
<dbReference type="PROSITE" id="PS50109">
    <property type="entry name" value="HIS_KIN"/>
    <property type="match status" value="1"/>
</dbReference>
<evidence type="ECO:0000259" key="18">
    <source>
        <dbReference type="PROSITE" id="PS50113"/>
    </source>
</evidence>
<evidence type="ECO:0000259" key="15">
    <source>
        <dbReference type="PROSITE" id="PS50109"/>
    </source>
</evidence>
<dbReference type="PANTHER" id="PTHR43047">
    <property type="entry name" value="TWO-COMPONENT HISTIDINE PROTEIN KINASE"/>
    <property type="match status" value="1"/>
</dbReference>
<dbReference type="InterPro" id="IPR000700">
    <property type="entry name" value="PAS-assoc_C"/>
</dbReference>
<dbReference type="Pfam" id="PF00072">
    <property type="entry name" value="Response_reg"/>
    <property type="match status" value="2"/>
</dbReference>
<feature type="modified residue" description="4-aspartylphosphate" evidence="14">
    <location>
        <position position="558"/>
    </location>
</feature>
<dbReference type="InterPro" id="IPR011006">
    <property type="entry name" value="CheY-like_superfamily"/>
</dbReference>
<dbReference type="Gene3D" id="3.30.450.20">
    <property type="entry name" value="PAS domain"/>
    <property type="match status" value="2"/>
</dbReference>
<dbReference type="AlphaFoldDB" id="A0A953I7R9"/>
<evidence type="ECO:0000313" key="19">
    <source>
        <dbReference type="EMBL" id="MBY6276028.1"/>
    </source>
</evidence>
<proteinExistence type="predicted"/>
<dbReference type="InterPro" id="IPR001789">
    <property type="entry name" value="Sig_transdc_resp-reg_receiver"/>
</dbReference>
<dbReference type="InterPro" id="IPR003594">
    <property type="entry name" value="HATPase_dom"/>
</dbReference>
<dbReference type="EMBL" id="PIUK01000053">
    <property type="protein sequence ID" value="MBY6276028.1"/>
    <property type="molecule type" value="Genomic_DNA"/>
</dbReference>
<dbReference type="InterPro" id="IPR003661">
    <property type="entry name" value="HisK_dim/P_dom"/>
</dbReference>
<keyword evidence="11" id="KW-0472">Membrane</keyword>
<dbReference type="InterPro" id="IPR035965">
    <property type="entry name" value="PAS-like_dom_sf"/>
</dbReference>
<evidence type="ECO:0000256" key="3">
    <source>
        <dbReference type="ARBA" id="ARBA00012438"/>
    </source>
</evidence>
<keyword evidence="7" id="KW-0418">Kinase</keyword>
<evidence type="ECO:0000259" key="17">
    <source>
        <dbReference type="PROSITE" id="PS50112"/>
    </source>
</evidence>
<name>A0A953I7R9_SYMTR</name>
<dbReference type="SMART" id="SM00086">
    <property type="entry name" value="PAC"/>
    <property type="match status" value="2"/>
</dbReference>
<organism evidence="19 20">
    <name type="scientific">Symbiobacterium thermophilum</name>
    <dbReference type="NCBI Taxonomy" id="2734"/>
    <lineage>
        <taxon>Bacteria</taxon>
        <taxon>Bacillati</taxon>
        <taxon>Bacillota</taxon>
        <taxon>Clostridia</taxon>
        <taxon>Eubacteriales</taxon>
        <taxon>Symbiobacteriaceae</taxon>
        <taxon>Symbiobacterium</taxon>
    </lineage>
</organism>
<dbReference type="Pfam" id="PF13426">
    <property type="entry name" value="PAS_9"/>
    <property type="match status" value="1"/>
</dbReference>
<dbReference type="PROSITE" id="PS50110">
    <property type="entry name" value="RESPONSE_REGULATORY"/>
    <property type="match status" value="2"/>
</dbReference>
<dbReference type="SUPFAM" id="SSF55785">
    <property type="entry name" value="PYP-like sensor domain (PAS domain)"/>
    <property type="match status" value="2"/>
</dbReference>
<comment type="catalytic activity">
    <reaction evidence="1">
        <text>ATP + protein L-histidine = ADP + protein N-phospho-L-histidine.</text>
        <dbReference type="EC" id="2.7.13.3"/>
    </reaction>
</comment>
<dbReference type="InterPro" id="IPR005467">
    <property type="entry name" value="His_kinase_dom"/>
</dbReference>
<dbReference type="SMART" id="SM00091">
    <property type="entry name" value="PAS"/>
    <property type="match status" value="2"/>
</dbReference>
<dbReference type="RefSeq" id="WP_273378954.1">
    <property type="nucleotide sequence ID" value="NZ_PIUK01000053.1"/>
</dbReference>
<dbReference type="Pfam" id="PF00512">
    <property type="entry name" value="HisKA"/>
    <property type="match status" value="1"/>
</dbReference>
<dbReference type="EC" id="2.7.13.3" evidence="3"/>
<dbReference type="Proteomes" id="UP000732377">
    <property type="component" value="Unassembled WGS sequence"/>
</dbReference>
<keyword evidence="12" id="KW-0804">Transcription</keyword>
<keyword evidence="8" id="KW-0902">Two-component regulatory system</keyword>
<dbReference type="FunFam" id="1.10.287.130:FF:000001">
    <property type="entry name" value="Two-component sensor histidine kinase"/>
    <property type="match status" value="1"/>
</dbReference>
<keyword evidence="9" id="KW-0805">Transcription regulation</keyword>
<evidence type="ECO:0000256" key="11">
    <source>
        <dbReference type="ARBA" id="ARBA00023136"/>
    </source>
</evidence>
<evidence type="ECO:0000256" key="13">
    <source>
        <dbReference type="ARBA" id="ARBA00024867"/>
    </source>
</evidence>
<feature type="domain" description="Response regulatory" evidence="16">
    <location>
        <begin position="635"/>
        <end position="751"/>
    </location>
</feature>
<feature type="domain" description="Response regulatory" evidence="16">
    <location>
        <begin position="509"/>
        <end position="624"/>
    </location>
</feature>
<evidence type="ECO:0000313" key="20">
    <source>
        <dbReference type="Proteomes" id="UP000732377"/>
    </source>
</evidence>
<evidence type="ECO:0000256" key="12">
    <source>
        <dbReference type="ARBA" id="ARBA00023163"/>
    </source>
</evidence>
<dbReference type="SMART" id="SM00448">
    <property type="entry name" value="REC"/>
    <property type="match status" value="2"/>
</dbReference>
<dbReference type="CDD" id="cd16922">
    <property type="entry name" value="HATPase_EvgS-ArcB-TorS-like"/>
    <property type="match status" value="1"/>
</dbReference>
<dbReference type="CDD" id="cd17574">
    <property type="entry name" value="REC_OmpR"/>
    <property type="match status" value="1"/>
</dbReference>
<dbReference type="PROSITE" id="PS50113">
    <property type="entry name" value="PAC"/>
    <property type="match status" value="2"/>
</dbReference>
<dbReference type="Pfam" id="PF08448">
    <property type="entry name" value="PAS_4"/>
    <property type="match status" value="1"/>
</dbReference>
<evidence type="ECO:0000256" key="7">
    <source>
        <dbReference type="ARBA" id="ARBA00022777"/>
    </source>
</evidence>
<evidence type="ECO:0000256" key="14">
    <source>
        <dbReference type="PROSITE-ProRule" id="PRU00169"/>
    </source>
</evidence>
<accession>A0A953I7R9</accession>
<dbReference type="FunFam" id="3.30.565.10:FF:000006">
    <property type="entry name" value="Sensor histidine kinase WalK"/>
    <property type="match status" value="1"/>
</dbReference>
<evidence type="ECO:0000256" key="6">
    <source>
        <dbReference type="ARBA" id="ARBA00022679"/>
    </source>
</evidence>
<dbReference type="PRINTS" id="PR00344">
    <property type="entry name" value="BCTRLSENSOR"/>
</dbReference>
<dbReference type="InterPro" id="IPR004358">
    <property type="entry name" value="Sig_transdc_His_kin-like_C"/>
</dbReference>
<dbReference type="InterPro" id="IPR036890">
    <property type="entry name" value="HATPase_C_sf"/>
</dbReference>
<evidence type="ECO:0000256" key="2">
    <source>
        <dbReference type="ARBA" id="ARBA00004370"/>
    </source>
</evidence>
<dbReference type="InterPro" id="IPR000014">
    <property type="entry name" value="PAS"/>
</dbReference>
<feature type="domain" description="PAS" evidence="17">
    <location>
        <begin position="16"/>
        <end position="48"/>
    </location>
</feature>
<evidence type="ECO:0000256" key="8">
    <source>
        <dbReference type="ARBA" id="ARBA00023012"/>
    </source>
</evidence>
<dbReference type="SMART" id="SM00387">
    <property type="entry name" value="HATPase_c"/>
    <property type="match status" value="1"/>
</dbReference>
<dbReference type="Gene3D" id="1.10.287.130">
    <property type="match status" value="1"/>
</dbReference>
<dbReference type="NCBIfam" id="TIGR00229">
    <property type="entry name" value="sensory_box"/>
    <property type="match status" value="2"/>
</dbReference>
<feature type="domain" description="PAC" evidence="18">
    <location>
        <begin position="218"/>
        <end position="271"/>
    </location>
</feature>
<dbReference type="GO" id="GO:0009927">
    <property type="term" value="F:histidine phosphotransfer kinase activity"/>
    <property type="evidence" value="ECO:0007669"/>
    <property type="project" value="TreeGrafter"/>
</dbReference>
<dbReference type="Gene3D" id="3.30.565.10">
    <property type="entry name" value="Histidine kinase-like ATPase, C-terminal domain"/>
    <property type="match status" value="1"/>
</dbReference>
<dbReference type="InterPro" id="IPR013656">
    <property type="entry name" value="PAS_4"/>
</dbReference>
<comment type="function">
    <text evidence="13">May play the central regulatory role in sporulation. It may be an element of the effector pathway responsible for the activation of sporulation genes in response to nutritional stress. Spo0A may act in concert with spo0H (a sigma factor) to control the expression of some genes that are critical to the sporulation process.</text>
</comment>
<evidence type="ECO:0000256" key="1">
    <source>
        <dbReference type="ARBA" id="ARBA00000085"/>
    </source>
</evidence>
<feature type="domain" description="PAC" evidence="18">
    <location>
        <begin position="76"/>
        <end position="128"/>
    </location>
</feature>
<dbReference type="GO" id="GO:0005886">
    <property type="term" value="C:plasma membrane"/>
    <property type="evidence" value="ECO:0007669"/>
    <property type="project" value="TreeGrafter"/>
</dbReference>
<sequence length="755" mass="83029">MDVTHILREVYWHSLDGIVVADKDTVILDVNPAYEAVTGYSRDELIGRKTNIVRSGLTPPEVFRDMWTQLGRQGKWVGEVINRHKNGNLWYSFLSITRIVDEGGSVVAYVGIARDITQRKAMEQQLRQNLAEIQSARELAQAQATRLTALLDSVGEAIIMVDTLGICVVANHQAGGMLGLLPEQIVGKSVHELHALALRSLGVSAFQWQPAPDGGPPIEPETNVIETREQRPRVFHEFAAPVTDTEGHVLGRIYVYRDITKETELDRMKTEFIATVSHELRTPMTSIKGALGLVLGGAAGDLPPEARELLTIARNNTDRLIRLINDILDISRIEAGKMEIRRAPLSPADVVRRAVEEMNAFARQRNITLTTDVPEGLPRVMADADRLHQVLDNLISNAIKFSPQGSEVLIRARETGDGVRFDVIDRGPGIPADQTGLIFERFYRVDNAASRKTGGTGLGLTICKAIVEEHGGQIWVESALGEGSTFSFTVPVEPGGHVAEPPIPVGSRTVLVVDDDPDIVRIIMLALEREGFHAVGATSGEQALEIARSRHVDVITLDLMMPGADGVQVLRQLKHDPATRDIPVVVVSAYGAGKEPELVATGVSGIVAKPIDENDLLATIRTVLGTWRGERPQPSILVVDDDPDVRRIVSVMLERAGYAVRTAQDGQEAFRMIMAERPDLLILDLMMPNLDGFQLVRLLRQRRWTQQIPLLVLTALDLTEGEKTLLQLGPTRHVTKGPVIQEEIVARVRELLASH</sequence>
<evidence type="ECO:0000256" key="10">
    <source>
        <dbReference type="ARBA" id="ARBA00023125"/>
    </source>
</evidence>
<comment type="caution">
    <text evidence="19">The sequence shown here is derived from an EMBL/GenBank/DDBJ whole genome shotgun (WGS) entry which is preliminary data.</text>
</comment>
<dbReference type="SUPFAM" id="SSF52172">
    <property type="entry name" value="CheY-like"/>
    <property type="match status" value="2"/>
</dbReference>
<dbReference type="SMART" id="SM00388">
    <property type="entry name" value="HisKA"/>
    <property type="match status" value="1"/>
</dbReference>
<dbReference type="InterPro" id="IPR001610">
    <property type="entry name" value="PAC"/>
</dbReference>
<dbReference type="PANTHER" id="PTHR43047:SF72">
    <property type="entry name" value="OSMOSENSING HISTIDINE PROTEIN KINASE SLN1"/>
    <property type="match status" value="1"/>
</dbReference>
<evidence type="ECO:0000256" key="5">
    <source>
        <dbReference type="ARBA" id="ARBA00022553"/>
    </source>
</evidence>
<keyword evidence="5 14" id="KW-0597">Phosphoprotein</keyword>
<feature type="domain" description="PAS" evidence="17">
    <location>
        <begin position="143"/>
        <end position="193"/>
    </location>
</feature>
<evidence type="ECO:0000259" key="16">
    <source>
        <dbReference type="PROSITE" id="PS50110"/>
    </source>
</evidence>
<dbReference type="SUPFAM" id="SSF47384">
    <property type="entry name" value="Homodimeric domain of signal transducing histidine kinase"/>
    <property type="match status" value="1"/>
</dbReference>
<keyword evidence="10" id="KW-0238">DNA-binding</keyword>
<dbReference type="CDD" id="cd00130">
    <property type="entry name" value="PAS"/>
    <property type="match status" value="2"/>
</dbReference>
<dbReference type="Pfam" id="PF02518">
    <property type="entry name" value="HATPase_c"/>
    <property type="match status" value="1"/>
</dbReference>
<dbReference type="PROSITE" id="PS50112">
    <property type="entry name" value="PAS"/>
    <property type="match status" value="2"/>
</dbReference>
<dbReference type="GO" id="GO:0003677">
    <property type="term" value="F:DNA binding"/>
    <property type="evidence" value="ECO:0007669"/>
    <property type="project" value="UniProtKB-KW"/>
</dbReference>
<evidence type="ECO:0000256" key="9">
    <source>
        <dbReference type="ARBA" id="ARBA00023015"/>
    </source>
</evidence>
<comment type="subcellular location">
    <subcellularLocation>
        <location evidence="2">Membrane</location>
    </subcellularLocation>
</comment>
<keyword evidence="6" id="KW-0808">Transferase</keyword>
<dbReference type="SUPFAM" id="SSF55874">
    <property type="entry name" value="ATPase domain of HSP90 chaperone/DNA topoisomerase II/histidine kinase"/>
    <property type="match status" value="1"/>
</dbReference>
<reference evidence="19" key="1">
    <citation type="submission" date="2017-11" db="EMBL/GenBank/DDBJ databases">
        <title>Three new genomes from thermophilic consortium.</title>
        <authorList>
            <person name="Quaggio R."/>
            <person name="Amgarten D."/>
            <person name="Setubal J.C."/>
        </authorList>
    </citation>
    <scope>NUCLEOTIDE SEQUENCE</scope>
    <source>
        <strain evidence="19">ZCTH01-B2</strain>
    </source>
</reference>
<dbReference type="CDD" id="cd00082">
    <property type="entry name" value="HisKA"/>
    <property type="match status" value="1"/>
</dbReference>
<feature type="modified residue" description="4-aspartylphosphate" evidence="14">
    <location>
        <position position="684"/>
    </location>
</feature>
<dbReference type="GO" id="GO:0000155">
    <property type="term" value="F:phosphorelay sensor kinase activity"/>
    <property type="evidence" value="ECO:0007669"/>
    <property type="project" value="InterPro"/>
</dbReference>
<protein>
    <recommendedName>
        <fullName evidence="4">Stage 0 sporulation protein A homolog</fullName>
        <ecNumber evidence="3">2.7.13.3</ecNumber>
    </recommendedName>
</protein>
<dbReference type="InterPro" id="IPR036097">
    <property type="entry name" value="HisK_dim/P_sf"/>
</dbReference>
<dbReference type="Gene3D" id="3.40.50.2300">
    <property type="match status" value="2"/>
</dbReference>
<feature type="domain" description="Histidine kinase" evidence="15">
    <location>
        <begin position="275"/>
        <end position="494"/>
    </location>
</feature>
<dbReference type="FunFam" id="3.40.50.2300:FF:000001">
    <property type="entry name" value="DNA-binding response regulator PhoB"/>
    <property type="match status" value="1"/>
</dbReference>